<dbReference type="EMBL" id="SMKR01000108">
    <property type="protein sequence ID" value="TDD19974.1"/>
    <property type="molecule type" value="Genomic_DNA"/>
</dbReference>
<evidence type="ECO:0000313" key="2">
    <source>
        <dbReference type="EMBL" id="TDD19974.1"/>
    </source>
</evidence>
<dbReference type="OrthoDB" id="3541690at2"/>
<comment type="caution">
    <text evidence="2">The sequence shown here is derived from an EMBL/GenBank/DDBJ whole genome shotgun (WGS) entry which is preliminary data.</text>
</comment>
<dbReference type="Proteomes" id="UP000295172">
    <property type="component" value="Unassembled WGS sequence"/>
</dbReference>
<organism evidence="2 3">
    <name type="scientific">Kribbella turkmenica</name>
    <dbReference type="NCBI Taxonomy" id="2530375"/>
    <lineage>
        <taxon>Bacteria</taxon>
        <taxon>Bacillati</taxon>
        <taxon>Actinomycetota</taxon>
        <taxon>Actinomycetes</taxon>
        <taxon>Propionibacteriales</taxon>
        <taxon>Kribbellaceae</taxon>
        <taxon>Kribbella</taxon>
    </lineage>
</organism>
<proteinExistence type="predicted"/>
<reference evidence="2 3" key="1">
    <citation type="submission" date="2019-02" db="EMBL/GenBank/DDBJ databases">
        <title>Draft genome sequences of novel Actinobacteria.</title>
        <authorList>
            <person name="Sahin N."/>
            <person name="Ay H."/>
            <person name="Saygin H."/>
        </authorList>
    </citation>
    <scope>NUCLEOTIDE SEQUENCE [LARGE SCALE GENOMIC DNA]</scope>
    <source>
        <strain evidence="2 3">16K104</strain>
    </source>
</reference>
<dbReference type="SUPFAM" id="SSF57997">
    <property type="entry name" value="Tropomyosin"/>
    <property type="match status" value="1"/>
</dbReference>
<name>A0A4R4WQI4_9ACTN</name>
<feature type="region of interest" description="Disordered" evidence="1">
    <location>
        <begin position="228"/>
        <end position="251"/>
    </location>
</feature>
<accession>A0A4R4WQI4</accession>
<evidence type="ECO:0000256" key="1">
    <source>
        <dbReference type="SAM" id="MobiDB-lite"/>
    </source>
</evidence>
<dbReference type="Gene3D" id="1.20.5.340">
    <property type="match status" value="1"/>
</dbReference>
<protein>
    <submittedName>
        <fullName evidence="2">Uncharacterized protein</fullName>
    </submittedName>
</protein>
<gene>
    <name evidence="2" type="ORF">E1218_23090</name>
</gene>
<feature type="region of interest" description="Disordered" evidence="1">
    <location>
        <begin position="113"/>
        <end position="148"/>
    </location>
</feature>
<feature type="compositionally biased region" description="Basic and acidic residues" evidence="1">
    <location>
        <begin position="126"/>
        <end position="148"/>
    </location>
</feature>
<keyword evidence="3" id="KW-1185">Reference proteome</keyword>
<dbReference type="RefSeq" id="WP_132323509.1">
    <property type="nucleotide sequence ID" value="NZ_SMKR01000108.1"/>
</dbReference>
<sequence length="251" mass="28035">MAAWLANQLVRAAPDQIAELTEFGDELRAVVLAGDGAQLRRLTPRRHELVKRLVATARAEAATTGRVLTPTVAERLAETLDAALVDPSAARLLRSGQLTSALRHIGFGVVDESGEPVTARPQSTRRPTEPARRKPTTDHAAAREDVRKRALERQRAELQDRLQEIETEYVEAENRRRTAEAELDANEHHIADMQTAVERLLNELDQARRELGTAQSQTRKLERALTRAERSAAAARRRRDAQQERLTAFGK</sequence>
<evidence type="ECO:0000313" key="3">
    <source>
        <dbReference type="Proteomes" id="UP000295172"/>
    </source>
</evidence>
<dbReference type="AlphaFoldDB" id="A0A4R4WQI4"/>